<dbReference type="NCBIfam" id="TIGR03026">
    <property type="entry name" value="NDP-sugDHase"/>
    <property type="match status" value="1"/>
</dbReference>
<dbReference type="Pfam" id="PF03721">
    <property type="entry name" value="UDPG_MGDP_dh_N"/>
    <property type="match status" value="1"/>
</dbReference>
<dbReference type="Pfam" id="PF03720">
    <property type="entry name" value="UDPG_MGDP_dh_C"/>
    <property type="match status" value="1"/>
</dbReference>
<comment type="subcellular location">
    <subcellularLocation>
        <location evidence="1">Golgi apparatus membrane</location>
        <topology evidence="1">Single-pass type II membrane protein</topology>
    </subcellularLocation>
    <subcellularLocation>
        <location evidence="15">Golgi apparatus</location>
        <location evidence="15">Golgi stack membrane</location>
    </subcellularLocation>
</comment>
<dbReference type="Pfam" id="PF00984">
    <property type="entry name" value="UDPG_MGDP_dh"/>
    <property type="match status" value="1"/>
</dbReference>
<dbReference type="InterPro" id="IPR001732">
    <property type="entry name" value="UDP-Glc/GDP-Man_DH_N"/>
</dbReference>
<dbReference type="InterPro" id="IPR036291">
    <property type="entry name" value="NAD(P)-bd_dom_sf"/>
</dbReference>
<dbReference type="PIRSF" id="PIRSF500134">
    <property type="entry name" value="UDPglc_DH_bac"/>
    <property type="match status" value="1"/>
</dbReference>
<dbReference type="SUPFAM" id="SSF52413">
    <property type="entry name" value="UDP-glucose/GDP-mannose dehydrogenase C-terminal domain"/>
    <property type="match status" value="1"/>
</dbReference>
<name>A0A132PR50_9MYCO</name>
<dbReference type="InterPro" id="IPR028357">
    <property type="entry name" value="UDPglc_DH_bac"/>
</dbReference>
<dbReference type="EMBL" id="LGTW01000004">
    <property type="protein sequence ID" value="KWX24810.1"/>
    <property type="molecule type" value="Genomic_DNA"/>
</dbReference>
<evidence type="ECO:0000259" key="17">
    <source>
        <dbReference type="SMART" id="SM00984"/>
    </source>
</evidence>
<dbReference type="Proteomes" id="UP000070612">
    <property type="component" value="Unassembled WGS sequence"/>
</dbReference>
<dbReference type="InterPro" id="IPR036220">
    <property type="entry name" value="UDP-Glc/GDP-Man_DH_C_sf"/>
</dbReference>
<evidence type="ECO:0000256" key="8">
    <source>
        <dbReference type="ARBA" id="ARBA00022989"/>
    </source>
</evidence>
<organism evidence="18 19">
    <name type="scientific">Mycolicibacterium wolinskyi</name>
    <dbReference type="NCBI Taxonomy" id="59750"/>
    <lineage>
        <taxon>Bacteria</taxon>
        <taxon>Bacillati</taxon>
        <taxon>Actinomycetota</taxon>
        <taxon>Actinomycetes</taxon>
        <taxon>Mycobacteriales</taxon>
        <taxon>Mycobacteriaceae</taxon>
        <taxon>Mycolicibacterium</taxon>
    </lineage>
</organism>
<dbReference type="InterPro" id="IPR014027">
    <property type="entry name" value="UDP-Glc/GDP-Man_DH_C"/>
</dbReference>
<dbReference type="Gene3D" id="1.20.5.100">
    <property type="entry name" value="Cytochrome c1, transmembrane anchor, C-terminal"/>
    <property type="match status" value="1"/>
</dbReference>
<evidence type="ECO:0000256" key="12">
    <source>
        <dbReference type="ARBA" id="ARBA00023136"/>
    </source>
</evidence>
<dbReference type="SMART" id="SM00984">
    <property type="entry name" value="UDPG_MGDP_dh_C"/>
    <property type="match status" value="1"/>
</dbReference>
<keyword evidence="13" id="KW-0325">Glycoprotein</keyword>
<dbReference type="CDD" id="cd05230">
    <property type="entry name" value="UGD_SDR_e"/>
    <property type="match status" value="1"/>
</dbReference>
<comment type="similarity">
    <text evidence="3">Belongs to the UDP-glucose/GDP-mannose dehydrogenase family.</text>
</comment>
<evidence type="ECO:0000256" key="11">
    <source>
        <dbReference type="ARBA" id="ARBA00023034"/>
    </source>
</evidence>
<evidence type="ECO:0000256" key="14">
    <source>
        <dbReference type="ARBA" id="ARBA00023239"/>
    </source>
</evidence>
<dbReference type="Gene3D" id="3.40.50.720">
    <property type="entry name" value="NAD(P)-binding Rossmann-like Domain"/>
    <property type="match status" value="3"/>
</dbReference>
<dbReference type="GO" id="GO:0016831">
    <property type="term" value="F:carboxy-lyase activity"/>
    <property type="evidence" value="ECO:0007669"/>
    <property type="project" value="UniProtKB-KW"/>
</dbReference>
<accession>A0A132PR50</accession>
<keyword evidence="14" id="KW-0456">Lyase</keyword>
<comment type="caution">
    <text evidence="18">The sequence shown here is derived from an EMBL/GenBank/DDBJ whole genome shotgun (WGS) entry which is preliminary data.</text>
</comment>
<keyword evidence="8" id="KW-1133">Transmembrane helix</keyword>
<evidence type="ECO:0000256" key="6">
    <source>
        <dbReference type="ARBA" id="ARBA00022793"/>
    </source>
</evidence>
<comment type="pathway">
    <text evidence="2">Nucleotide-sugar biosynthesis; UDP-alpha-D-glucuronate biosynthesis; UDP-alpha-D-glucuronate from UDP-alpha-D-glucose: step 1/1.</text>
</comment>
<dbReference type="InterPro" id="IPR014026">
    <property type="entry name" value="UDP-Glc/GDP-Man_DH_dimer"/>
</dbReference>
<evidence type="ECO:0000256" key="9">
    <source>
        <dbReference type="ARBA" id="ARBA00023002"/>
    </source>
</evidence>
<dbReference type="FunFam" id="3.40.50.720:FF:000065">
    <property type="entry name" value="UDP-glucuronic acid decarboxylase 1"/>
    <property type="match status" value="1"/>
</dbReference>
<evidence type="ECO:0000256" key="4">
    <source>
        <dbReference type="ARBA" id="ARBA00012954"/>
    </source>
</evidence>
<keyword evidence="7" id="KW-0735">Signal-anchor</keyword>
<keyword evidence="10" id="KW-0520">NAD</keyword>
<dbReference type="GO" id="GO:0051287">
    <property type="term" value="F:NAD binding"/>
    <property type="evidence" value="ECO:0007669"/>
    <property type="project" value="InterPro"/>
</dbReference>
<dbReference type="PIRSF" id="PIRSF000124">
    <property type="entry name" value="UDPglc_GDPman_dh"/>
    <property type="match status" value="1"/>
</dbReference>
<keyword evidence="6" id="KW-0210">Decarboxylase</keyword>
<dbReference type="PANTHER" id="PTHR43750:SF3">
    <property type="entry name" value="UDP-GLUCOSE 6-DEHYDROGENASE TUAD"/>
    <property type="match status" value="1"/>
</dbReference>
<dbReference type="SUPFAM" id="SSF48179">
    <property type="entry name" value="6-phosphogluconate dehydrogenase C-terminal domain-like"/>
    <property type="match status" value="1"/>
</dbReference>
<dbReference type="GO" id="GO:0016616">
    <property type="term" value="F:oxidoreductase activity, acting on the CH-OH group of donors, NAD or NADP as acceptor"/>
    <property type="evidence" value="ECO:0007669"/>
    <property type="project" value="InterPro"/>
</dbReference>
<dbReference type="STRING" id="59750.AWC31_13205"/>
<evidence type="ECO:0000256" key="13">
    <source>
        <dbReference type="ARBA" id="ARBA00023180"/>
    </source>
</evidence>
<evidence type="ECO:0000256" key="5">
    <source>
        <dbReference type="ARBA" id="ARBA00022692"/>
    </source>
</evidence>
<dbReference type="Pfam" id="PF01370">
    <property type="entry name" value="Epimerase"/>
    <property type="match status" value="1"/>
</dbReference>
<keyword evidence="12" id="KW-0472">Membrane</keyword>
<evidence type="ECO:0000256" key="15">
    <source>
        <dbReference type="ARBA" id="ARBA00037859"/>
    </source>
</evidence>
<keyword evidence="11" id="KW-0333">Golgi apparatus</keyword>
<evidence type="ECO:0000256" key="10">
    <source>
        <dbReference type="ARBA" id="ARBA00023027"/>
    </source>
</evidence>
<protein>
    <recommendedName>
        <fullName evidence="4">UDP-glucose 6-dehydrogenase</fullName>
        <ecNumber evidence="4">1.1.1.22</ecNumber>
    </recommendedName>
</protein>
<dbReference type="PATRIC" id="fig|59750.3.peg.5682"/>
<feature type="domain" description="UDP-glucose/GDP-mannose dehydrogenase C-terminal" evidence="17">
    <location>
        <begin position="674"/>
        <end position="774"/>
    </location>
</feature>
<evidence type="ECO:0000256" key="1">
    <source>
        <dbReference type="ARBA" id="ARBA00004323"/>
    </source>
</evidence>
<dbReference type="PANTHER" id="PTHR43750">
    <property type="entry name" value="UDP-GLUCOSE 6-DEHYDROGENASE TUAD"/>
    <property type="match status" value="1"/>
</dbReference>
<evidence type="ECO:0000256" key="16">
    <source>
        <dbReference type="ARBA" id="ARBA00047473"/>
    </source>
</evidence>
<sequence>MPGFIRRAQEEKLRKRAVLTGGAGFVGSHLAERLLAENIDVICLDNFVTGSADNVLHLLDHDGFRLIKVDVNDYVSIPGPVDYVLHFASPASPIDYTELPIQTMKTGSLGTLHTLGLAKEKGARYLLASTSEAYGDPLVHPQREDYWGNVNPVGPRACYDEAKRFAEALTTSYRTKHGVDTTIMRIFNTYGRRMRPNDGRAIPTFINQAIAGVPITVHGDGSQTRSVCHVDDLVEGAVRLLFSDLTGPVNIGNPHEMTTLQLAELIRELAGSSSPIVFTERPQDDPSQRRPDIELARTRLGWAPGIDVGDGLRDTIEWFRTQSSGAESRWPEALSGGTRARVEVQRTRHKIAVIGTGYVGAVTSACLASLGHVVCGLDSDPTRAGQLNDGQTPFHEPGLPELLTETLATGRLRYTEHPAEALTDADFVFLCVGTPPGPDGSPDLTQLEGAIQSLAAHLRPGVIVVNKSTVPVGSGNWARTILEDALAGSRQLTFHVVSNPEFLREGSAIEDFLYPDRIVLGGAPSDVARVAELYQPVLDQSFEGGRRTRRPVLINTELASAEMIKYAANAFLATKISFANEIAQLCEAVGADVREVLPAIGADSRVGAAFLNPGVGWGGSCFGKDLAALISTGQEYGYTPTMLQATVQINSAQRATAVRKLQRELHVLKGRRIALLGLTFKPNTDDLRDAPALDIARRLVSAGAVVSAYDPAVKSLPREYAAVRVATDVYGAADRVDAVVLVTEWPEFRQIDAPALRRVMRGDLVVDGRNFLSASAFAGSGLHIVGFGC</sequence>
<dbReference type="InterPro" id="IPR001509">
    <property type="entry name" value="Epimerase_deHydtase"/>
</dbReference>
<evidence type="ECO:0000313" key="19">
    <source>
        <dbReference type="Proteomes" id="UP000070612"/>
    </source>
</evidence>
<keyword evidence="19" id="KW-1185">Reference proteome</keyword>
<dbReference type="SUPFAM" id="SSF51735">
    <property type="entry name" value="NAD(P)-binding Rossmann-fold domains"/>
    <property type="match status" value="2"/>
</dbReference>
<evidence type="ECO:0000313" key="18">
    <source>
        <dbReference type="EMBL" id="KWX24810.1"/>
    </source>
</evidence>
<proteinExistence type="inferred from homology"/>
<evidence type="ECO:0000256" key="3">
    <source>
        <dbReference type="ARBA" id="ARBA00006601"/>
    </source>
</evidence>
<keyword evidence="5" id="KW-0812">Transmembrane</keyword>
<dbReference type="InterPro" id="IPR008927">
    <property type="entry name" value="6-PGluconate_DH-like_C_sf"/>
</dbReference>
<keyword evidence="9" id="KW-0560">Oxidoreductase</keyword>
<evidence type="ECO:0000256" key="2">
    <source>
        <dbReference type="ARBA" id="ARBA00004701"/>
    </source>
</evidence>
<dbReference type="AlphaFoldDB" id="A0A132PR50"/>
<comment type="catalytic activity">
    <reaction evidence="16">
        <text>UDP-alpha-D-glucose + 2 NAD(+) + H2O = UDP-alpha-D-glucuronate + 2 NADH + 3 H(+)</text>
        <dbReference type="Rhea" id="RHEA:23596"/>
        <dbReference type="ChEBI" id="CHEBI:15377"/>
        <dbReference type="ChEBI" id="CHEBI:15378"/>
        <dbReference type="ChEBI" id="CHEBI:57540"/>
        <dbReference type="ChEBI" id="CHEBI:57945"/>
        <dbReference type="ChEBI" id="CHEBI:58052"/>
        <dbReference type="ChEBI" id="CHEBI:58885"/>
        <dbReference type="EC" id="1.1.1.22"/>
    </reaction>
</comment>
<reference evidence="18 19" key="1">
    <citation type="submission" date="2015-07" db="EMBL/GenBank/DDBJ databases">
        <title>A draft genome sequence of Mycobacterium wolinskyi.</title>
        <authorList>
            <person name="de Man T.J."/>
            <person name="Perry K.A."/>
            <person name="Coulliette A.D."/>
            <person name="Jensen B."/>
            <person name="Toney N.C."/>
            <person name="Limbago B.M."/>
            <person name="Noble-Wang J."/>
        </authorList>
    </citation>
    <scope>NUCLEOTIDE SEQUENCE [LARGE SCALE GENOMIC DNA]</scope>
    <source>
        <strain evidence="18 19">CDC_01</strain>
    </source>
</reference>
<dbReference type="InterPro" id="IPR017476">
    <property type="entry name" value="UDP-Glc/GDP-Man"/>
</dbReference>
<gene>
    <name evidence="18" type="ORF">AFM11_09165</name>
</gene>
<dbReference type="EC" id="1.1.1.22" evidence="4"/>
<evidence type="ECO:0000256" key="7">
    <source>
        <dbReference type="ARBA" id="ARBA00022968"/>
    </source>
</evidence>